<dbReference type="InterPro" id="IPR013217">
    <property type="entry name" value="Methyltransf_12"/>
</dbReference>
<dbReference type="KEGG" id="achi:CDG60_09355"/>
<evidence type="ECO:0000259" key="1">
    <source>
        <dbReference type="Pfam" id="PF08242"/>
    </source>
</evidence>
<protein>
    <submittedName>
        <fullName evidence="2">Class I SAM-dependent methyltransferase</fullName>
    </submittedName>
</protein>
<dbReference type="EMBL" id="CP032134">
    <property type="protein sequence ID" value="AXY56753.1"/>
    <property type="molecule type" value="Genomic_DNA"/>
</dbReference>
<keyword evidence="2" id="KW-0489">Methyltransferase</keyword>
<dbReference type="CDD" id="cd02440">
    <property type="entry name" value="AdoMet_MTases"/>
    <property type="match status" value="1"/>
</dbReference>
<organism evidence="2 3">
    <name type="scientific">Acinetobacter chinensis</name>
    <dbReference type="NCBI Taxonomy" id="2004650"/>
    <lineage>
        <taxon>Bacteria</taxon>
        <taxon>Pseudomonadati</taxon>
        <taxon>Pseudomonadota</taxon>
        <taxon>Gammaproteobacteria</taxon>
        <taxon>Moraxellales</taxon>
        <taxon>Moraxellaceae</taxon>
        <taxon>Acinetobacter</taxon>
    </lineage>
</organism>
<feature type="domain" description="Methyltransferase type 12" evidence="1">
    <location>
        <begin position="59"/>
        <end position="159"/>
    </location>
</feature>
<gene>
    <name evidence="2" type="ORF">CDG60_09355</name>
</gene>
<dbReference type="AlphaFoldDB" id="A0A3B7M299"/>
<accession>A0A3B7M299</accession>
<reference evidence="3" key="1">
    <citation type="submission" date="2018-09" db="EMBL/GenBank/DDBJ databases">
        <title>The complete genome of Acinetobacter sp. strain WCHAc010005.</title>
        <authorList>
            <person name="Hu Y."/>
            <person name="Long H."/>
            <person name="Feng Y."/>
            <person name="Zong Z."/>
        </authorList>
    </citation>
    <scope>NUCLEOTIDE SEQUENCE [LARGE SCALE GENOMIC DNA]</scope>
    <source>
        <strain evidence="3">WCHAc010005</strain>
    </source>
</reference>
<name>A0A3B7M299_9GAMM</name>
<keyword evidence="2" id="KW-0808">Transferase</keyword>
<dbReference type="Pfam" id="PF08242">
    <property type="entry name" value="Methyltransf_12"/>
    <property type="match status" value="1"/>
</dbReference>
<dbReference type="GO" id="GO:0008168">
    <property type="term" value="F:methyltransferase activity"/>
    <property type="evidence" value="ECO:0007669"/>
    <property type="project" value="UniProtKB-KW"/>
</dbReference>
<dbReference type="SUPFAM" id="SSF53335">
    <property type="entry name" value="S-adenosyl-L-methionine-dependent methyltransferases"/>
    <property type="match status" value="1"/>
</dbReference>
<dbReference type="InterPro" id="IPR029063">
    <property type="entry name" value="SAM-dependent_MTases_sf"/>
</dbReference>
<dbReference type="RefSeq" id="WP_087514071.1">
    <property type="nucleotide sequence ID" value="NZ_CP032134.1"/>
</dbReference>
<sequence length="213" mass="24870">MNHENPVSVSEDVPSPVDLRKQTDAAQWANEVNVKRPWRYSFFEMYAELIQQKNAVDILELGSGPGFLAEYLLEHCPEIQYSALDFSDAMHQLSIQRLLPEQLKRSKFYTADFKQSGWNQGLEQYDLIIIHQALHELRHKNHALNFHLQIKKHLKDDAIYLVCDHLYADDAMSNNELYMSMEEHFKTFEQAGFRQVHVLKQIKGLCAFSCQKT</sequence>
<evidence type="ECO:0000313" key="3">
    <source>
        <dbReference type="Proteomes" id="UP000263753"/>
    </source>
</evidence>
<evidence type="ECO:0000313" key="2">
    <source>
        <dbReference type="EMBL" id="AXY56753.1"/>
    </source>
</evidence>
<dbReference type="Proteomes" id="UP000263753">
    <property type="component" value="Chromosome"/>
</dbReference>
<proteinExistence type="predicted"/>
<dbReference type="Gene3D" id="3.40.50.150">
    <property type="entry name" value="Vaccinia Virus protein VP39"/>
    <property type="match status" value="1"/>
</dbReference>
<dbReference type="GO" id="GO:0032259">
    <property type="term" value="P:methylation"/>
    <property type="evidence" value="ECO:0007669"/>
    <property type="project" value="UniProtKB-KW"/>
</dbReference>